<dbReference type="CDD" id="cd13962">
    <property type="entry name" value="PT_UbiA_UBIAD1"/>
    <property type="match status" value="1"/>
</dbReference>
<dbReference type="PIRSF" id="PIRSF005355">
    <property type="entry name" value="UBIAD1"/>
    <property type="match status" value="1"/>
</dbReference>
<evidence type="ECO:0000256" key="7">
    <source>
        <dbReference type="ARBA" id="ARBA00023136"/>
    </source>
</evidence>
<keyword evidence="3 8" id="KW-1003">Cell membrane</keyword>
<dbReference type="EMBL" id="ACFG01000030">
    <property type="protein sequence ID" value="EEH63639.1"/>
    <property type="molecule type" value="Genomic_DNA"/>
</dbReference>
<dbReference type="InterPro" id="IPR044878">
    <property type="entry name" value="UbiA_sf"/>
</dbReference>
<dbReference type="NCBIfam" id="NF004751">
    <property type="entry name" value="PRK06080.1-3"/>
    <property type="match status" value="1"/>
</dbReference>
<dbReference type="HAMAP" id="MF_01937">
    <property type="entry name" value="MenA_1"/>
    <property type="match status" value="1"/>
</dbReference>
<dbReference type="Pfam" id="PF01040">
    <property type="entry name" value="UbiA"/>
    <property type="match status" value="1"/>
</dbReference>
<keyword evidence="5 8" id="KW-0812">Transmembrane</keyword>
<feature type="transmembrane region" description="Helical" evidence="8">
    <location>
        <begin position="178"/>
        <end position="197"/>
    </location>
</feature>
<dbReference type="GO" id="GO:0009234">
    <property type="term" value="P:menaquinone biosynthetic process"/>
    <property type="evidence" value="ECO:0007669"/>
    <property type="project" value="UniProtKB-UniRule"/>
</dbReference>
<dbReference type="EC" id="2.5.1.74" evidence="8 9"/>
<comment type="similarity">
    <text evidence="8">Belongs to the MenA family. Type 1 subfamily.</text>
</comment>
<dbReference type="Gene3D" id="1.10.357.140">
    <property type="entry name" value="UbiA prenyltransferase"/>
    <property type="match status" value="1"/>
</dbReference>
<feature type="transmembrane region" description="Helical" evidence="8">
    <location>
        <begin position="45"/>
        <end position="64"/>
    </location>
</feature>
<comment type="function">
    <text evidence="8">Conversion of 1,4-dihydroxy-2-naphthoate (DHNA) to demethylmenaquinone (DMK).</text>
</comment>
<dbReference type="InterPro" id="IPR000537">
    <property type="entry name" value="UbiA_prenyltransferase"/>
</dbReference>
<dbReference type="GO" id="GO:0046428">
    <property type="term" value="F:1,4-dihydroxy-2-naphthoate polyprenyltransferase activity"/>
    <property type="evidence" value="ECO:0007669"/>
    <property type="project" value="UniProtKB-UniRule"/>
</dbReference>
<protein>
    <recommendedName>
        <fullName evidence="8 9">1,4-dihydroxy-2-naphthoate octaprenyltransferase</fullName>
        <shortName evidence="8">DHNA-octaprenyltransferase</shortName>
        <ecNumber evidence="8 9">2.5.1.74</ecNumber>
    </recommendedName>
</protein>
<dbReference type="STRING" id="525245.HMPREF0044_0658"/>
<evidence type="ECO:0000256" key="5">
    <source>
        <dbReference type="ARBA" id="ARBA00022692"/>
    </source>
</evidence>
<feature type="transmembrane region" description="Helical" evidence="8">
    <location>
        <begin position="282"/>
        <end position="299"/>
    </location>
</feature>
<evidence type="ECO:0000256" key="1">
    <source>
        <dbReference type="ARBA" id="ARBA00004141"/>
    </source>
</evidence>
<evidence type="ECO:0000256" key="4">
    <source>
        <dbReference type="ARBA" id="ARBA00022679"/>
    </source>
</evidence>
<reference evidence="10 11" key="1">
    <citation type="submission" date="2009-01" db="EMBL/GenBank/DDBJ databases">
        <authorList>
            <person name="Qin X."/>
            <person name="Bachman B."/>
            <person name="Battles P."/>
            <person name="Bell A."/>
            <person name="Bess C."/>
            <person name="Bickham C."/>
            <person name="Chaboub L."/>
            <person name="Chen D."/>
            <person name="Coyle M."/>
            <person name="Deiros D.R."/>
            <person name="Dinh H."/>
            <person name="Forbes L."/>
            <person name="Fowler G."/>
            <person name="Francisco L."/>
            <person name="Fu Q."/>
            <person name="Gubbala S."/>
            <person name="Hale W."/>
            <person name="Han Y."/>
            <person name="Hemphill L."/>
            <person name="Highlander S.K."/>
            <person name="Hirani K."/>
            <person name="Hogues M."/>
            <person name="Jackson L."/>
            <person name="Jakkamsetti A."/>
            <person name="Javaid M."/>
            <person name="Jiang H."/>
            <person name="Korchina V."/>
            <person name="Kovar C."/>
            <person name="Lara F."/>
            <person name="Lee S."/>
            <person name="Mata R."/>
            <person name="Mathew T."/>
            <person name="Moen C."/>
            <person name="Morales K."/>
            <person name="Munidasa M."/>
            <person name="Nazareth L."/>
            <person name="Ngo R."/>
            <person name="Nguyen L."/>
            <person name="Okwuonu G."/>
            <person name="Ongeri F."/>
            <person name="Patil S."/>
            <person name="Petrosino J."/>
            <person name="Pham C."/>
            <person name="Pham P."/>
            <person name="Pu L.-L."/>
            <person name="Puazo M."/>
            <person name="Raj R."/>
            <person name="Reid J."/>
            <person name="Rouhana J."/>
            <person name="Saada N."/>
            <person name="Shang Y."/>
            <person name="Simmons D."/>
            <person name="Thornton R."/>
            <person name="Warren J."/>
            <person name="Weissenberger G."/>
            <person name="Zhang J."/>
            <person name="Zhang L."/>
            <person name="Zhou C."/>
            <person name="Zhu D."/>
            <person name="Muzny D."/>
            <person name="Worley K."/>
            <person name="Gibbs R."/>
        </authorList>
    </citation>
    <scope>NUCLEOTIDE SEQUENCE [LARGE SCALE GENOMIC DNA]</scope>
    <source>
        <strain evidence="10 11">DSM 15436</strain>
    </source>
</reference>
<dbReference type="NCBIfam" id="TIGR00751">
    <property type="entry name" value="menA"/>
    <property type="match status" value="1"/>
</dbReference>
<dbReference type="UniPathway" id="UPA00079">
    <property type="reaction ID" value="UER00168"/>
</dbReference>
<comment type="pathway">
    <text evidence="8">Quinol/quinone metabolism; menaquinone biosynthesis; menaquinol from 1,4-dihydroxy-2-naphthoate: step 1/2.</text>
</comment>
<dbReference type="GO" id="GO:0042371">
    <property type="term" value="P:vitamin K biosynthetic process"/>
    <property type="evidence" value="ECO:0007669"/>
    <property type="project" value="TreeGrafter"/>
</dbReference>
<keyword evidence="6 8" id="KW-1133">Transmembrane helix</keyword>
<dbReference type="InterPro" id="IPR004657">
    <property type="entry name" value="MenA"/>
</dbReference>
<dbReference type="AlphaFoldDB" id="C0W0R5"/>
<keyword evidence="7 8" id="KW-0472">Membrane</keyword>
<feature type="transmembrane region" description="Helical" evidence="8">
    <location>
        <begin position="96"/>
        <end position="115"/>
    </location>
</feature>
<dbReference type="PANTHER" id="PTHR13929:SF0">
    <property type="entry name" value="UBIA PRENYLTRANSFERASE DOMAIN-CONTAINING PROTEIN 1"/>
    <property type="match status" value="1"/>
</dbReference>
<dbReference type="GO" id="GO:0005886">
    <property type="term" value="C:plasma membrane"/>
    <property type="evidence" value="ECO:0007669"/>
    <property type="project" value="UniProtKB-SubCell"/>
</dbReference>
<feature type="transmembrane region" description="Helical" evidence="8">
    <location>
        <begin position="121"/>
        <end position="137"/>
    </location>
</feature>
<dbReference type="OrthoDB" id="9767568at2"/>
<feature type="transmembrane region" description="Helical" evidence="8">
    <location>
        <begin position="226"/>
        <end position="246"/>
    </location>
</feature>
<gene>
    <name evidence="8 10" type="primary">menA</name>
    <name evidence="10" type="ORF">HMPREF0044_0658</name>
</gene>
<organism evidence="10 11">
    <name type="scientific">Gleimia coleocanis DSM 15436</name>
    <dbReference type="NCBI Taxonomy" id="525245"/>
    <lineage>
        <taxon>Bacteria</taxon>
        <taxon>Bacillati</taxon>
        <taxon>Actinomycetota</taxon>
        <taxon>Actinomycetes</taxon>
        <taxon>Actinomycetales</taxon>
        <taxon>Actinomycetaceae</taxon>
        <taxon>Gleimia</taxon>
    </lineage>
</organism>
<evidence type="ECO:0000256" key="6">
    <source>
        <dbReference type="ARBA" id="ARBA00022989"/>
    </source>
</evidence>
<accession>C0W0R5</accession>
<evidence type="ECO:0000256" key="9">
    <source>
        <dbReference type="NCBIfam" id="TIGR00751"/>
    </source>
</evidence>
<evidence type="ECO:0000313" key="11">
    <source>
        <dbReference type="Proteomes" id="UP000010301"/>
    </source>
</evidence>
<evidence type="ECO:0000256" key="3">
    <source>
        <dbReference type="ARBA" id="ARBA00022475"/>
    </source>
</evidence>
<feature type="transmembrane region" description="Helical" evidence="8">
    <location>
        <begin position="252"/>
        <end position="270"/>
    </location>
</feature>
<sequence length="300" mass="31676">MSQKAKRQATFKDWLEGARLRTLPAAVAPVLIGAAAAYRLQGFNWALSVAALLVALALQIGVNFSNDYSDGIRGTDDKRSGPLRLTASGLVPAKTVLKAALVSFAFAGVVGLGILVVSGQWILLLPGVLAVVAAWFYTGGKNPYGYAGVGLSELLVFVFFGLMATIGTTWVQVQEAPLWLWAAASAVGMLSVALLFINNIRDIPTDTKAGKRTVAVRLGDGPSRMIYSALIWVAMVLGLVTIPNLWVRFGSLMLLLSTAFLLTSPVMQGASGKELIPVLKKLGLTTLLFGVVIATGFVIG</sequence>
<evidence type="ECO:0000256" key="2">
    <source>
        <dbReference type="ARBA" id="ARBA00022428"/>
    </source>
</evidence>
<dbReference type="Proteomes" id="UP000010301">
    <property type="component" value="Unassembled WGS sequence"/>
</dbReference>
<dbReference type="PANTHER" id="PTHR13929">
    <property type="entry name" value="1,4-DIHYDROXY-2-NAPHTHOATE OCTAPRENYLTRANSFERASE"/>
    <property type="match status" value="1"/>
</dbReference>
<dbReference type="HOGENOM" id="CLU_043611_1_0_11"/>
<evidence type="ECO:0000256" key="8">
    <source>
        <dbReference type="HAMAP-Rule" id="MF_01937"/>
    </source>
</evidence>
<comment type="subcellular location">
    <subcellularLocation>
        <location evidence="8">Cell membrane</location>
        <topology evidence="8">Multi-pass membrane protein</topology>
    </subcellularLocation>
    <subcellularLocation>
        <location evidence="1">Membrane</location>
        <topology evidence="1">Multi-pass membrane protein</topology>
    </subcellularLocation>
</comment>
<comment type="caution">
    <text evidence="10">The sequence shown here is derived from an EMBL/GenBank/DDBJ whole genome shotgun (WGS) entry which is preliminary data.</text>
</comment>
<dbReference type="RefSeq" id="WP_006546430.1">
    <property type="nucleotide sequence ID" value="NZ_DS999543.1"/>
</dbReference>
<comment type="catalytic activity">
    <reaction evidence="8">
        <text>an all-trans-polyprenyl diphosphate + 1,4-dihydroxy-2-naphthoate + H(+) = a 2-demethylmenaquinol + CO2 + diphosphate</text>
        <dbReference type="Rhea" id="RHEA:26478"/>
        <dbReference type="Rhea" id="RHEA-COMP:9563"/>
        <dbReference type="Rhea" id="RHEA-COMP:9564"/>
        <dbReference type="ChEBI" id="CHEBI:11173"/>
        <dbReference type="ChEBI" id="CHEBI:15378"/>
        <dbReference type="ChEBI" id="CHEBI:16526"/>
        <dbReference type="ChEBI" id="CHEBI:33019"/>
        <dbReference type="ChEBI" id="CHEBI:55437"/>
        <dbReference type="ChEBI" id="CHEBI:58914"/>
        <dbReference type="EC" id="2.5.1.74"/>
    </reaction>
</comment>
<dbReference type="InterPro" id="IPR026046">
    <property type="entry name" value="UBIAD1"/>
</dbReference>
<evidence type="ECO:0000313" key="10">
    <source>
        <dbReference type="EMBL" id="EEH63639.1"/>
    </source>
</evidence>
<name>C0W0R5_9ACTO</name>
<dbReference type="eggNOG" id="COG1575">
    <property type="taxonomic scope" value="Bacteria"/>
</dbReference>
<keyword evidence="4 8" id="KW-0808">Transferase</keyword>
<feature type="transmembrane region" description="Helical" evidence="8">
    <location>
        <begin position="144"/>
        <end position="166"/>
    </location>
</feature>
<keyword evidence="11" id="KW-1185">Reference proteome</keyword>
<keyword evidence="2 8" id="KW-0474">Menaquinone biosynthesis</keyword>
<proteinExistence type="inferred from homology"/>